<dbReference type="InterPro" id="IPR020583">
    <property type="entry name" value="Inositol_monoP_metal-BS"/>
</dbReference>
<dbReference type="PROSITE" id="PS00629">
    <property type="entry name" value="IMP_1"/>
    <property type="match status" value="1"/>
</dbReference>
<keyword evidence="6 7" id="KW-0460">Magnesium</keyword>
<evidence type="ECO:0000256" key="4">
    <source>
        <dbReference type="ARBA" id="ARBA00022723"/>
    </source>
</evidence>
<organism evidence="8 9">
    <name type="scientific">Schinkia azotoformans MEV2011</name>
    <dbReference type="NCBI Taxonomy" id="1348973"/>
    <lineage>
        <taxon>Bacteria</taxon>
        <taxon>Bacillati</taxon>
        <taxon>Bacillota</taxon>
        <taxon>Bacilli</taxon>
        <taxon>Bacillales</taxon>
        <taxon>Bacillaceae</taxon>
        <taxon>Calidifontibacillus/Schinkia group</taxon>
        <taxon>Schinkia</taxon>
    </lineage>
</organism>
<comment type="caution">
    <text evidence="8">The sequence shown here is derived from an EMBL/GenBank/DDBJ whole genome shotgun (WGS) entry which is preliminary data.</text>
</comment>
<dbReference type="EMBL" id="JJRY01000038">
    <property type="protein sequence ID" value="KEF36018.1"/>
    <property type="molecule type" value="Genomic_DNA"/>
</dbReference>
<keyword evidence="4 7" id="KW-0479">Metal-binding</keyword>
<protein>
    <recommendedName>
        <fullName evidence="3">inositol-phosphate phosphatase</fullName>
        <ecNumber evidence="3">3.1.3.25</ecNumber>
    </recommendedName>
</protein>
<evidence type="ECO:0000256" key="3">
    <source>
        <dbReference type="ARBA" id="ARBA00013106"/>
    </source>
</evidence>
<dbReference type="Gene3D" id="3.40.190.80">
    <property type="match status" value="1"/>
</dbReference>
<feature type="binding site" evidence="7">
    <location>
        <position position="71"/>
    </location>
    <ligand>
        <name>Mg(2+)</name>
        <dbReference type="ChEBI" id="CHEBI:18420"/>
        <label>1</label>
        <note>catalytic</note>
    </ligand>
</feature>
<dbReference type="GO" id="GO:0006020">
    <property type="term" value="P:inositol metabolic process"/>
    <property type="evidence" value="ECO:0007669"/>
    <property type="project" value="TreeGrafter"/>
</dbReference>
<dbReference type="FunFam" id="3.30.540.10:FF:000003">
    <property type="entry name" value="Inositol-1-monophosphatase"/>
    <property type="match status" value="1"/>
</dbReference>
<dbReference type="InterPro" id="IPR000760">
    <property type="entry name" value="Inositol_monophosphatase-like"/>
</dbReference>
<reference evidence="8 9" key="1">
    <citation type="submission" date="2014-04" db="EMBL/GenBank/DDBJ databases">
        <title>Draft genome sequence of Bacillus azotoformans MEV2011, a (co-) denitrifying strain unable to grow in the presence of oxygen.</title>
        <authorList>
            <person name="Nielsen M."/>
            <person name="Schreiber L."/>
            <person name="Finster K."/>
            <person name="Schramm A."/>
        </authorList>
    </citation>
    <scope>NUCLEOTIDE SEQUENCE [LARGE SCALE GENOMIC DNA]</scope>
    <source>
        <strain evidence="8 9">MEV2011</strain>
    </source>
</reference>
<dbReference type="CDD" id="cd01637">
    <property type="entry name" value="IMPase_like"/>
    <property type="match status" value="1"/>
</dbReference>
<dbReference type="Gene3D" id="3.30.540.10">
    <property type="entry name" value="Fructose-1,6-Bisphosphatase, subunit A, domain 1"/>
    <property type="match status" value="1"/>
</dbReference>
<proteinExistence type="predicted"/>
<feature type="binding site" evidence="7">
    <location>
        <position position="216"/>
    </location>
    <ligand>
        <name>Mg(2+)</name>
        <dbReference type="ChEBI" id="CHEBI:18420"/>
        <label>1</label>
        <note>catalytic</note>
    </ligand>
</feature>
<dbReference type="OrthoDB" id="9772456at2"/>
<dbReference type="PANTHER" id="PTHR20854">
    <property type="entry name" value="INOSITOL MONOPHOSPHATASE"/>
    <property type="match status" value="1"/>
</dbReference>
<dbReference type="PROSITE" id="PS00630">
    <property type="entry name" value="IMP_2"/>
    <property type="match status" value="1"/>
</dbReference>
<dbReference type="GO" id="GO:0008934">
    <property type="term" value="F:inositol monophosphate 1-phosphatase activity"/>
    <property type="evidence" value="ECO:0007669"/>
    <property type="project" value="TreeGrafter"/>
</dbReference>
<gene>
    <name evidence="8" type="ORF">M670_04817</name>
</gene>
<feature type="binding site" evidence="7">
    <location>
        <position position="91"/>
    </location>
    <ligand>
        <name>Mg(2+)</name>
        <dbReference type="ChEBI" id="CHEBI:18420"/>
        <label>1</label>
        <note>catalytic</note>
    </ligand>
</feature>
<evidence type="ECO:0000256" key="6">
    <source>
        <dbReference type="ARBA" id="ARBA00022842"/>
    </source>
</evidence>
<dbReference type="SUPFAM" id="SSF56655">
    <property type="entry name" value="Carbohydrate phosphatase"/>
    <property type="match status" value="1"/>
</dbReference>
<evidence type="ECO:0000256" key="2">
    <source>
        <dbReference type="ARBA" id="ARBA00001946"/>
    </source>
</evidence>
<comment type="catalytic activity">
    <reaction evidence="1">
        <text>a myo-inositol phosphate + H2O = myo-inositol + phosphate</text>
        <dbReference type="Rhea" id="RHEA:24056"/>
        <dbReference type="ChEBI" id="CHEBI:15377"/>
        <dbReference type="ChEBI" id="CHEBI:17268"/>
        <dbReference type="ChEBI" id="CHEBI:43474"/>
        <dbReference type="ChEBI" id="CHEBI:84139"/>
        <dbReference type="EC" id="3.1.3.25"/>
    </reaction>
</comment>
<evidence type="ECO:0000313" key="9">
    <source>
        <dbReference type="Proteomes" id="UP000027936"/>
    </source>
</evidence>
<feature type="binding site" evidence="7">
    <location>
        <position position="89"/>
    </location>
    <ligand>
        <name>Mg(2+)</name>
        <dbReference type="ChEBI" id="CHEBI:18420"/>
        <label>1</label>
        <note>catalytic</note>
    </ligand>
</feature>
<dbReference type="Pfam" id="PF00459">
    <property type="entry name" value="Inositol_P"/>
    <property type="match status" value="1"/>
</dbReference>
<dbReference type="EC" id="3.1.3.25" evidence="3"/>
<dbReference type="GO" id="GO:0046854">
    <property type="term" value="P:phosphatidylinositol phosphate biosynthetic process"/>
    <property type="evidence" value="ECO:0007669"/>
    <property type="project" value="InterPro"/>
</dbReference>
<sequence length="266" mass="29461">MEKHDWDNVFNFAKVLVLDAGDQIRLSFKQKLTIDFKENASDLVTNMDKQIEKFFIQKINEKYPSHHILGEEGYGEELTSLDGIVWIIDPIDGTMNFVHMQRHFAISVGIYHNGEGVIGFIYDVVADDLYYAVKGGGAFVNGEALPPLKSTEIGKAVIGINAAWGIENKRIDSSITSALIRDVRGTRSFGSATLEMAYIASGKIDGYLSMRLAPWDYAAGKILIEELGGKISSVSGEPLQLLTKQTPVLAAKPGLHEYILVNYFKK</sequence>
<accession>A0A072NGH5</accession>
<dbReference type="RefSeq" id="WP_035198972.1">
    <property type="nucleotide sequence ID" value="NZ_JJRY01000038.1"/>
</dbReference>
<feature type="binding site" evidence="7">
    <location>
        <position position="92"/>
    </location>
    <ligand>
        <name>Mg(2+)</name>
        <dbReference type="ChEBI" id="CHEBI:18420"/>
        <label>1</label>
        <note>catalytic</note>
    </ligand>
</feature>
<comment type="cofactor">
    <cofactor evidence="2 7">
        <name>Mg(2+)</name>
        <dbReference type="ChEBI" id="CHEBI:18420"/>
    </cofactor>
</comment>
<dbReference type="PANTHER" id="PTHR20854:SF4">
    <property type="entry name" value="INOSITOL-1-MONOPHOSPHATASE-RELATED"/>
    <property type="match status" value="1"/>
</dbReference>
<dbReference type="PRINTS" id="PR00377">
    <property type="entry name" value="IMPHPHTASES"/>
</dbReference>
<dbReference type="InterPro" id="IPR020550">
    <property type="entry name" value="Inositol_monophosphatase_CS"/>
</dbReference>
<dbReference type="PATRIC" id="fig|1348973.3.peg.4688"/>
<evidence type="ECO:0000256" key="1">
    <source>
        <dbReference type="ARBA" id="ARBA00001033"/>
    </source>
</evidence>
<dbReference type="GO" id="GO:0046872">
    <property type="term" value="F:metal ion binding"/>
    <property type="evidence" value="ECO:0007669"/>
    <property type="project" value="UniProtKB-KW"/>
</dbReference>
<evidence type="ECO:0000256" key="5">
    <source>
        <dbReference type="ARBA" id="ARBA00022801"/>
    </source>
</evidence>
<evidence type="ECO:0000256" key="7">
    <source>
        <dbReference type="PIRSR" id="PIRSR600760-2"/>
    </source>
</evidence>
<dbReference type="GO" id="GO:0007165">
    <property type="term" value="P:signal transduction"/>
    <property type="evidence" value="ECO:0007669"/>
    <property type="project" value="TreeGrafter"/>
</dbReference>
<keyword evidence="5 8" id="KW-0378">Hydrolase</keyword>
<dbReference type="AlphaFoldDB" id="A0A072NGH5"/>
<dbReference type="Proteomes" id="UP000027936">
    <property type="component" value="Unassembled WGS sequence"/>
</dbReference>
<name>A0A072NGH5_SCHAZ</name>
<evidence type="ECO:0000313" key="8">
    <source>
        <dbReference type="EMBL" id="KEF36018.1"/>
    </source>
</evidence>